<dbReference type="SUPFAM" id="SSF56801">
    <property type="entry name" value="Acetyl-CoA synthetase-like"/>
    <property type="match status" value="1"/>
</dbReference>
<dbReference type="Gene3D" id="3.20.20.70">
    <property type="entry name" value="Aldolase class I"/>
    <property type="match status" value="1"/>
</dbReference>
<dbReference type="HOGENOM" id="CLU_341561_0_0_5"/>
<dbReference type="InterPro" id="IPR035685">
    <property type="entry name" value="DRE_TIM_HOA"/>
</dbReference>
<feature type="domain" description="Pyruvate carboxyltransferase" evidence="3">
    <location>
        <begin position="1"/>
        <end position="256"/>
    </location>
</feature>
<dbReference type="AlphaFoldDB" id="M9RQ25"/>
<dbReference type="InterPro" id="IPR020845">
    <property type="entry name" value="AMP-binding_CS"/>
</dbReference>
<dbReference type="InterPro" id="IPR042099">
    <property type="entry name" value="ANL_N_sf"/>
</dbReference>
<dbReference type="InterPro" id="IPR045851">
    <property type="entry name" value="AMP-bd_C_sf"/>
</dbReference>
<dbReference type="PROSITE" id="PS50991">
    <property type="entry name" value="PYR_CT"/>
    <property type="match status" value="1"/>
</dbReference>
<comment type="similarity">
    <text evidence="1">Belongs to the ATP-dependent AMP-binding enzyme family.</text>
</comment>
<keyword evidence="2 4" id="KW-0436">Ligase</keyword>
<dbReference type="InterPro" id="IPR013785">
    <property type="entry name" value="Aldolase_TIM"/>
</dbReference>
<dbReference type="KEGG" id="oar:OA238_c24440"/>
<evidence type="ECO:0000256" key="2">
    <source>
        <dbReference type="ARBA" id="ARBA00022598"/>
    </source>
</evidence>
<dbReference type="EC" id="6.2.1.-" evidence="4"/>
<dbReference type="STRING" id="391616.OA238_c24440"/>
<evidence type="ECO:0000313" key="4">
    <source>
        <dbReference type="EMBL" id="AGI72501.1"/>
    </source>
</evidence>
<dbReference type="Proteomes" id="UP000004688">
    <property type="component" value="Chromosome"/>
</dbReference>
<gene>
    <name evidence="4" type="ORF">OA238_c24440</name>
</gene>
<dbReference type="NCBIfam" id="NF006049">
    <property type="entry name" value="PRK08195.1"/>
    <property type="match status" value="1"/>
</dbReference>
<accession>M9RQ25</accession>
<name>M9RQ25_9RHOB</name>
<dbReference type="PANTHER" id="PTHR43201:SF5">
    <property type="entry name" value="MEDIUM-CHAIN ACYL-COA LIGASE ACSF2, MITOCHONDRIAL"/>
    <property type="match status" value="1"/>
</dbReference>
<evidence type="ECO:0000259" key="3">
    <source>
        <dbReference type="PROSITE" id="PS50991"/>
    </source>
</evidence>
<dbReference type="EMBL" id="CP003742">
    <property type="protein sequence ID" value="AGI72501.1"/>
    <property type="molecule type" value="Genomic_DNA"/>
</dbReference>
<dbReference type="Pfam" id="PF00501">
    <property type="entry name" value="AMP-binding"/>
    <property type="match status" value="1"/>
</dbReference>
<dbReference type="eggNOG" id="COG0119">
    <property type="taxonomic scope" value="Bacteria"/>
</dbReference>
<protein>
    <submittedName>
        <fullName evidence="4">Putative4-hydroxy-2-oxovalerate aldolase/acyl-CoA ligase-fusion protein</fullName>
        <ecNumber evidence="4">4.1.3.39</ecNumber>
        <ecNumber evidence="4">6.2.1.-</ecNumber>
    </submittedName>
</protein>
<dbReference type="EC" id="4.1.3.39" evidence="4"/>
<dbReference type="OrthoDB" id="9803573at2"/>
<dbReference type="SUPFAM" id="SSF51569">
    <property type="entry name" value="Aldolase"/>
    <property type="match status" value="1"/>
</dbReference>
<evidence type="ECO:0000313" key="5">
    <source>
        <dbReference type="Proteomes" id="UP000004688"/>
    </source>
</evidence>
<proteinExistence type="inferred from homology"/>
<reference evidence="4 5" key="1">
    <citation type="journal article" date="2013" name="PLoS ONE">
        <title>Poles Apart: Arctic and Antarctic Octadecabacter strains Share High Genome Plasticity and a New Type of Xanthorhodopsin.</title>
        <authorList>
            <person name="Vollmers J."/>
            <person name="Voget S."/>
            <person name="Dietrich S."/>
            <person name="Gollnow K."/>
            <person name="Smits M."/>
            <person name="Meyer K."/>
            <person name="Brinkhoff T."/>
            <person name="Simon M."/>
            <person name="Daniel R."/>
        </authorList>
    </citation>
    <scope>NUCLEOTIDE SEQUENCE [LARGE SCALE GENOMIC DNA]</scope>
    <source>
        <strain evidence="4 5">238</strain>
    </source>
</reference>
<sequence length="830" mass="91807">MKILDTTLRDGSYVNNFSFTLDETRFFTRELSRLGLELIEVGHGIGLGATEKGISPAVETDQDYMKAAALAVEESGSQKAKWGMFCIPGIAELNHIDLAHDHNMGFIRIGVTVEDINLARSFVEKSKKLGLYVCVNFMKSYTSSPQEFSAAVAQAASFGADIAYLVDSAGTMVPADVEDYFRTVRRNSILPLGFHGHNNLGLANINAYTAYNEGAGIVDVSMQGMGRCTGNTSTEHFLALLGKQGIAHNLDPIGLMDLSEKYVRPKLTDIGIDSVDVACGLAGFHSSYMSVIKKYSLEYDIDPRRLIIELCKETRDAAPEKLVKEKAEIIKKQDKAIAYQHAFPLDKYFGSEQMVLSEMKNLRGYLFKTLNGASDCVTDLISGENRSRDDISKTVNRIIAFFQENGLVTGDKVMLKLPNSFGLFCIYLACLKYRCVAVPVSPSSSDDDIAYFKSITDPKIFISDADFLNTLPEEEANFSTNYDNKEDLFLISFTSGTTGKPKAIVHKAEAILGNAAEFNASTGSSPDDRLLHILPMHYMAGILNTIICPMLAGAEIVMDNNFSAITALTFWKKVIENQVTTFWLSPTMASSIMQLDKNGEINAYIQENALKIFVGTSPLSYKLKDKFEQKYPGVELLESYGLSELLLVSSNIPTSITTKKNPNIKGSVGRLLPSCNVEIREDGKIHIKTPFAFKEYLGAQTDLFDEEGYFYTGDIGYVKENRLYITGREKDLIIKGGINISPKSIEETLLECEQIEDVAVVGFTSEFYGEDIAAFVIAKNSAATEDDIKHFCKSNIPKQLRPTVIKFVEDFPKNANGKLQKSKLVEMLED</sequence>
<evidence type="ECO:0000256" key="1">
    <source>
        <dbReference type="ARBA" id="ARBA00006432"/>
    </source>
</evidence>
<dbReference type="RefSeq" id="WP_015495577.1">
    <property type="nucleotide sequence ID" value="NC_020908.1"/>
</dbReference>
<dbReference type="Pfam" id="PF00682">
    <property type="entry name" value="HMGL-like"/>
    <property type="match status" value="1"/>
</dbReference>
<dbReference type="PROSITE" id="PS00455">
    <property type="entry name" value="AMP_BINDING"/>
    <property type="match status" value="1"/>
</dbReference>
<dbReference type="GO" id="GO:0008701">
    <property type="term" value="F:4-hydroxy-2-oxovalerate aldolase activity"/>
    <property type="evidence" value="ECO:0007669"/>
    <property type="project" value="UniProtKB-EC"/>
</dbReference>
<dbReference type="InterPro" id="IPR000873">
    <property type="entry name" value="AMP-dep_synth/lig_dom"/>
</dbReference>
<dbReference type="Gene3D" id="3.30.300.30">
    <property type="match status" value="1"/>
</dbReference>
<dbReference type="CDD" id="cd07943">
    <property type="entry name" value="DRE_TIM_HOA"/>
    <property type="match status" value="1"/>
</dbReference>
<dbReference type="PANTHER" id="PTHR43201">
    <property type="entry name" value="ACYL-COA SYNTHETASE"/>
    <property type="match status" value="1"/>
</dbReference>
<dbReference type="Gene3D" id="3.40.50.12780">
    <property type="entry name" value="N-terminal domain of ligase-like"/>
    <property type="match status" value="1"/>
</dbReference>
<organism evidence="4 5">
    <name type="scientific">Octadecabacter arcticus 238</name>
    <dbReference type="NCBI Taxonomy" id="391616"/>
    <lineage>
        <taxon>Bacteria</taxon>
        <taxon>Pseudomonadati</taxon>
        <taxon>Pseudomonadota</taxon>
        <taxon>Alphaproteobacteria</taxon>
        <taxon>Rhodobacterales</taxon>
        <taxon>Roseobacteraceae</taxon>
        <taxon>Octadecabacter</taxon>
    </lineage>
</organism>
<dbReference type="GO" id="GO:0031956">
    <property type="term" value="F:medium-chain fatty acid-CoA ligase activity"/>
    <property type="evidence" value="ECO:0007669"/>
    <property type="project" value="TreeGrafter"/>
</dbReference>
<dbReference type="Pfam" id="PF13193">
    <property type="entry name" value="AMP-binding_C"/>
    <property type="match status" value="1"/>
</dbReference>
<dbReference type="InterPro" id="IPR000891">
    <property type="entry name" value="PYR_CT"/>
</dbReference>
<dbReference type="InterPro" id="IPR025110">
    <property type="entry name" value="AMP-bd_C"/>
</dbReference>
<dbReference type="GO" id="GO:0006631">
    <property type="term" value="P:fatty acid metabolic process"/>
    <property type="evidence" value="ECO:0007669"/>
    <property type="project" value="TreeGrafter"/>
</dbReference>
<dbReference type="eggNOG" id="COG0318">
    <property type="taxonomic scope" value="Bacteria"/>
</dbReference>
<keyword evidence="5" id="KW-1185">Reference proteome</keyword>
<keyword evidence="4" id="KW-0456">Lyase</keyword>